<evidence type="ECO:0000256" key="3">
    <source>
        <dbReference type="ARBA" id="ARBA00026073"/>
    </source>
</evidence>
<dbReference type="PROSITE" id="PS51257">
    <property type="entry name" value="PROKAR_LIPOPROTEIN"/>
    <property type="match status" value="1"/>
</dbReference>
<dbReference type="GO" id="GO:0003887">
    <property type="term" value="F:DNA-directed DNA polymerase activity"/>
    <property type="evidence" value="ECO:0007669"/>
    <property type="project" value="UniProtKB-EC"/>
</dbReference>
<feature type="transmembrane region" description="Helical" evidence="5">
    <location>
        <begin position="45"/>
        <end position="68"/>
    </location>
</feature>
<evidence type="ECO:0000256" key="4">
    <source>
        <dbReference type="ARBA" id="ARBA00049244"/>
    </source>
</evidence>
<feature type="domain" description="Exonuclease" evidence="6">
    <location>
        <begin position="447"/>
        <end position="616"/>
    </location>
</feature>
<dbReference type="EC" id="2.7.7.7" evidence="1"/>
<dbReference type="EMBL" id="NQYH01000001">
    <property type="protein sequence ID" value="RIY41876.1"/>
    <property type="molecule type" value="Genomic_DNA"/>
</dbReference>
<dbReference type="Gene3D" id="3.30.450.20">
    <property type="entry name" value="PAS domain"/>
    <property type="match status" value="1"/>
</dbReference>
<evidence type="ECO:0000256" key="2">
    <source>
        <dbReference type="ARBA" id="ARBA00025483"/>
    </source>
</evidence>
<dbReference type="InterPro" id="IPR006054">
    <property type="entry name" value="DnaQ"/>
</dbReference>
<accession>A0A3A1YWF1</accession>
<dbReference type="OrthoDB" id="9803913at2"/>
<sequence>MAISYRPRRRLALLFAGLAAGCLAALAGGLIYGYHRANDPDILEAVVIGGVIAGFVISGLITWVWLLIDENIARRAQRLTGLIRAGTHSQITQFPNAEPNPYLGDLEIAATELAHAFLDTRSILQRTVERETEQLALEKTRLERLLGDVPVGVMICSAEHQLVFYNGHVMSLLGGLETGIPPGLNRPVSDYLYTSSIEHAYERLLRTQDPEAASDILCATVEEGRVLAARMRLLDETPGSKTDGQQPHPGYVLTIRDVTGDLATHSIRANTDRPGDWPLSMIRSSDLAAALQATLRSKGMLIAIDSTELILRCDGFQVIAVLSLLVQRLPSPAEQIRLIITPAGAGAKLQIEWQGKPLAQHDLDRLSDEPVDVGLANMTVKGILSIHGAYWLADSSAAGPQVNLFLREARLAQRRPPSIPRAVVYDFGLLSKAGNAEVSATQLDELTYVVFDTETTGLNAEQDDIVQIAAVRIVNGRRIQNEVFDTLVNPRRTIPASSTKVHGITDAMVANAPDIATAVQRFHKFAQNAVLVAHNAPFDMGFLKKYEAQTGCRFSNPILDTVLLSAVLFGESESHSLDALAHRLGITISEEARHTAIGDATATADAILKIIPVLKARNLNTFGDVLKEVRTHRRLLQDLNG</sequence>
<keyword evidence="5" id="KW-0812">Transmembrane</keyword>
<evidence type="ECO:0000313" key="8">
    <source>
        <dbReference type="Proteomes" id="UP000266206"/>
    </source>
</evidence>
<dbReference type="GO" id="GO:0003677">
    <property type="term" value="F:DNA binding"/>
    <property type="evidence" value="ECO:0007669"/>
    <property type="project" value="InterPro"/>
</dbReference>
<dbReference type="AlphaFoldDB" id="A0A3A1YWF1"/>
<dbReference type="RefSeq" id="WP_119515117.1">
    <property type="nucleotide sequence ID" value="NZ_NQYH01000001.1"/>
</dbReference>
<dbReference type="Proteomes" id="UP000266206">
    <property type="component" value="Unassembled WGS sequence"/>
</dbReference>
<dbReference type="CDD" id="cd06127">
    <property type="entry name" value="DEDDh"/>
    <property type="match status" value="1"/>
</dbReference>
<name>A0A3A1YWF1_9BURK</name>
<dbReference type="FunFam" id="3.30.420.10:FF:000045">
    <property type="entry name" value="3'-5' exonuclease DinG"/>
    <property type="match status" value="1"/>
</dbReference>
<dbReference type="GO" id="GO:0005829">
    <property type="term" value="C:cytosol"/>
    <property type="evidence" value="ECO:0007669"/>
    <property type="project" value="TreeGrafter"/>
</dbReference>
<proteinExistence type="predicted"/>
<dbReference type="GO" id="GO:0045004">
    <property type="term" value="P:DNA replication proofreading"/>
    <property type="evidence" value="ECO:0007669"/>
    <property type="project" value="TreeGrafter"/>
</dbReference>
<keyword evidence="5" id="KW-1133">Transmembrane helix</keyword>
<keyword evidence="5" id="KW-0472">Membrane</keyword>
<dbReference type="GO" id="GO:0008408">
    <property type="term" value="F:3'-5' exonuclease activity"/>
    <property type="evidence" value="ECO:0007669"/>
    <property type="project" value="TreeGrafter"/>
</dbReference>
<dbReference type="InterPro" id="IPR012337">
    <property type="entry name" value="RNaseH-like_sf"/>
</dbReference>
<dbReference type="InterPro" id="IPR013520">
    <property type="entry name" value="Ribonucl_H"/>
</dbReference>
<reference evidence="7 8" key="1">
    <citation type="submission" date="2017-08" db="EMBL/GenBank/DDBJ databases">
        <title>Pusillimonas indicus sp. nov., a member of the family Alcaligenaceae isolated from surface seawater.</title>
        <authorList>
            <person name="Li J."/>
        </authorList>
    </citation>
    <scope>NUCLEOTIDE SEQUENCE [LARGE SCALE GENOMIC DNA]</scope>
    <source>
        <strain evidence="7 8">L52-1-41</strain>
    </source>
</reference>
<evidence type="ECO:0000256" key="1">
    <source>
        <dbReference type="ARBA" id="ARBA00012417"/>
    </source>
</evidence>
<dbReference type="Pfam" id="PF00929">
    <property type="entry name" value="RNase_T"/>
    <property type="match status" value="1"/>
</dbReference>
<protein>
    <recommendedName>
        <fullName evidence="1">DNA-directed DNA polymerase</fullName>
        <ecNumber evidence="1">2.7.7.7</ecNumber>
    </recommendedName>
</protein>
<comment type="subunit">
    <text evidence="3">DNA polymerase III contains a core (composed of alpha, epsilon and theta chains) that associates with a tau subunit. This core dimerizes to form the POLIII' complex. PolIII' associates with the gamma complex (composed of gamma, delta, delta', psi and chi chains) and with the beta chain to form the complete DNA polymerase III complex.</text>
</comment>
<comment type="caution">
    <text evidence="7">The sequence shown here is derived from an EMBL/GenBank/DDBJ whole genome shotgun (WGS) entry which is preliminary data.</text>
</comment>
<dbReference type="InterPro" id="IPR036397">
    <property type="entry name" value="RNaseH_sf"/>
</dbReference>
<dbReference type="PANTHER" id="PTHR30231">
    <property type="entry name" value="DNA POLYMERASE III SUBUNIT EPSILON"/>
    <property type="match status" value="1"/>
</dbReference>
<comment type="function">
    <text evidence="2">DNA polymerase III is a complex, multichain enzyme responsible for most of the replicative synthesis in bacteria. The epsilon subunit contain the editing function and is a proofreading 3'-5' exonuclease.</text>
</comment>
<comment type="catalytic activity">
    <reaction evidence="4">
        <text>DNA(n) + a 2'-deoxyribonucleoside 5'-triphosphate = DNA(n+1) + diphosphate</text>
        <dbReference type="Rhea" id="RHEA:22508"/>
        <dbReference type="Rhea" id="RHEA-COMP:17339"/>
        <dbReference type="Rhea" id="RHEA-COMP:17340"/>
        <dbReference type="ChEBI" id="CHEBI:33019"/>
        <dbReference type="ChEBI" id="CHEBI:61560"/>
        <dbReference type="ChEBI" id="CHEBI:173112"/>
        <dbReference type="EC" id="2.7.7.7"/>
    </reaction>
</comment>
<gene>
    <name evidence="7" type="ORF">CJP73_00030</name>
</gene>
<dbReference type="SUPFAM" id="SSF53098">
    <property type="entry name" value="Ribonuclease H-like"/>
    <property type="match status" value="1"/>
</dbReference>
<dbReference type="PANTHER" id="PTHR30231:SF41">
    <property type="entry name" value="DNA POLYMERASE III SUBUNIT EPSILON"/>
    <property type="match status" value="1"/>
</dbReference>
<dbReference type="NCBIfam" id="TIGR00573">
    <property type="entry name" value="dnaq"/>
    <property type="match status" value="1"/>
</dbReference>
<evidence type="ECO:0000313" key="7">
    <source>
        <dbReference type="EMBL" id="RIY41876.1"/>
    </source>
</evidence>
<organism evidence="7 8">
    <name type="scientific">Neopusillimonas maritima</name>
    <dbReference type="NCBI Taxonomy" id="2026239"/>
    <lineage>
        <taxon>Bacteria</taxon>
        <taxon>Pseudomonadati</taxon>
        <taxon>Pseudomonadota</taxon>
        <taxon>Betaproteobacteria</taxon>
        <taxon>Burkholderiales</taxon>
        <taxon>Alcaligenaceae</taxon>
        <taxon>Neopusillimonas</taxon>
    </lineage>
</organism>
<dbReference type="SMART" id="SM00479">
    <property type="entry name" value="EXOIII"/>
    <property type="match status" value="1"/>
</dbReference>
<dbReference type="Gene3D" id="3.30.420.10">
    <property type="entry name" value="Ribonuclease H-like superfamily/Ribonuclease H"/>
    <property type="match status" value="1"/>
</dbReference>
<evidence type="ECO:0000256" key="5">
    <source>
        <dbReference type="SAM" id="Phobius"/>
    </source>
</evidence>
<evidence type="ECO:0000259" key="6">
    <source>
        <dbReference type="SMART" id="SM00479"/>
    </source>
</evidence>